<protein>
    <recommendedName>
        <fullName evidence="5">Tyrosine-protein kinase ephrin type A/B receptor-like domain-containing protein</fullName>
    </recommendedName>
</protein>
<dbReference type="InterPro" id="IPR032675">
    <property type="entry name" value="LRR_dom_sf"/>
</dbReference>
<dbReference type="SMART" id="SM01411">
    <property type="entry name" value="Ephrin_rec_like"/>
    <property type="match status" value="1"/>
</dbReference>
<dbReference type="PANTHER" id="PTHR45712:SF22">
    <property type="entry name" value="INSULIN-LIKE GROWTH FACTOR-BINDING PROTEIN COMPLEX ACID LABILE SUBUNIT"/>
    <property type="match status" value="1"/>
</dbReference>
<gene>
    <name evidence="3" type="ORF">BSL78_24881</name>
</gene>
<name>A0A2G8JRD9_STIJA</name>
<dbReference type="AlphaFoldDB" id="A0A2G8JRD9"/>
<dbReference type="Gene3D" id="3.80.10.10">
    <property type="entry name" value="Ribonuclease Inhibitor"/>
    <property type="match status" value="2"/>
</dbReference>
<dbReference type="EMBL" id="MRZV01001379">
    <property type="protein sequence ID" value="PIK38278.1"/>
    <property type="molecule type" value="Genomic_DNA"/>
</dbReference>
<dbReference type="GO" id="GO:0005615">
    <property type="term" value="C:extracellular space"/>
    <property type="evidence" value="ECO:0007669"/>
    <property type="project" value="TreeGrafter"/>
</dbReference>
<evidence type="ECO:0008006" key="5">
    <source>
        <dbReference type="Google" id="ProtNLM"/>
    </source>
</evidence>
<dbReference type="SUPFAM" id="SSF57184">
    <property type="entry name" value="Growth factor receptor domain"/>
    <property type="match status" value="1"/>
</dbReference>
<dbReference type="SMART" id="SM00369">
    <property type="entry name" value="LRR_TYP"/>
    <property type="match status" value="6"/>
</dbReference>
<dbReference type="InterPro" id="IPR050333">
    <property type="entry name" value="SLRP"/>
</dbReference>
<dbReference type="InterPro" id="IPR009030">
    <property type="entry name" value="Growth_fac_rcpt_cys_sf"/>
</dbReference>
<dbReference type="PANTHER" id="PTHR45712">
    <property type="entry name" value="AGAP008170-PA"/>
    <property type="match status" value="1"/>
</dbReference>
<dbReference type="Pfam" id="PF13855">
    <property type="entry name" value="LRR_8"/>
    <property type="match status" value="2"/>
</dbReference>
<reference evidence="3 4" key="1">
    <citation type="journal article" date="2017" name="PLoS Biol.">
        <title>The sea cucumber genome provides insights into morphological evolution and visceral regeneration.</title>
        <authorList>
            <person name="Zhang X."/>
            <person name="Sun L."/>
            <person name="Yuan J."/>
            <person name="Sun Y."/>
            <person name="Gao Y."/>
            <person name="Zhang L."/>
            <person name="Li S."/>
            <person name="Dai H."/>
            <person name="Hamel J.F."/>
            <person name="Liu C."/>
            <person name="Yu Y."/>
            <person name="Liu S."/>
            <person name="Lin W."/>
            <person name="Guo K."/>
            <person name="Jin S."/>
            <person name="Xu P."/>
            <person name="Storey K.B."/>
            <person name="Huan P."/>
            <person name="Zhang T."/>
            <person name="Zhou Y."/>
            <person name="Zhang J."/>
            <person name="Lin C."/>
            <person name="Li X."/>
            <person name="Xing L."/>
            <person name="Huo D."/>
            <person name="Sun M."/>
            <person name="Wang L."/>
            <person name="Mercier A."/>
            <person name="Li F."/>
            <person name="Yang H."/>
            <person name="Xiang J."/>
        </authorList>
    </citation>
    <scope>NUCLEOTIDE SEQUENCE [LARGE SCALE GENOMIC DNA]</scope>
    <source>
        <strain evidence="3">Shaxun</strain>
        <tissue evidence="3">Muscle</tissue>
    </source>
</reference>
<evidence type="ECO:0000256" key="1">
    <source>
        <dbReference type="ARBA" id="ARBA00022614"/>
    </source>
</evidence>
<dbReference type="OrthoDB" id="1055097at2759"/>
<evidence type="ECO:0000256" key="2">
    <source>
        <dbReference type="ARBA" id="ARBA00022737"/>
    </source>
</evidence>
<dbReference type="InterPro" id="IPR001611">
    <property type="entry name" value="Leu-rich_rpt"/>
</dbReference>
<comment type="caution">
    <text evidence="3">The sequence shown here is derived from an EMBL/GenBank/DDBJ whole genome shotgun (WGS) entry which is preliminary data.</text>
</comment>
<dbReference type="SUPFAM" id="SSF52058">
    <property type="entry name" value="L domain-like"/>
    <property type="match status" value="1"/>
</dbReference>
<sequence>DLSNNKLASLPENIFFNQTRLWKLDLSFNYLTVMPDQIFADLSALETLYLHGNRIEHLPRILLPSEGVHLNIRTVYLNKNNITYITKEVFRGLYKLESLLIFDNKIHTIEPFAFIAGPQKLYLFNNEISELQANTFGQVLKELHLYGNTIPNLDLEFVSNHSGNLTLYVACDKIQSIELPKFEGFQTKVLCLSRDFSFNLIIHDSTVVNSLMASGFECDIGHMISYICSPCKQGFYGKTTGGCQPCPPGGYYQDDIAKVSNSPNKVECKKCNAGTYVPLGEGVSSDDCIVCPEGTNKTIHAGFRACFCMDGYARTDRFNVCQICENDVLDCYGKDYKTLRKGYFWNWEYPGANLTEYKSFVANLMTESANFDPSTTKYSGDLPNVHSCPRSESC</sequence>
<accession>A0A2G8JRD9</accession>
<evidence type="ECO:0000313" key="3">
    <source>
        <dbReference type="EMBL" id="PIK38278.1"/>
    </source>
</evidence>
<keyword evidence="2" id="KW-0677">Repeat</keyword>
<evidence type="ECO:0000313" key="4">
    <source>
        <dbReference type="Proteomes" id="UP000230750"/>
    </source>
</evidence>
<keyword evidence="1" id="KW-0433">Leucine-rich repeat</keyword>
<dbReference type="PROSITE" id="PS51450">
    <property type="entry name" value="LRR"/>
    <property type="match status" value="1"/>
</dbReference>
<proteinExistence type="predicted"/>
<organism evidence="3 4">
    <name type="scientific">Stichopus japonicus</name>
    <name type="common">Sea cucumber</name>
    <dbReference type="NCBI Taxonomy" id="307972"/>
    <lineage>
        <taxon>Eukaryota</taxon>
        <taxon>Metazoa</taxon>
        <taxon>Echinodermata</taxon>
        <taxon>Eleutherozoa</taxon>
        <taxon>Echinozoa</taxon>
        <taxon>Holothuroidea</taxon>
        <taxon>Aspidochirotacea</taxon>
        <taxon>Aspidochirotida</taxon>
        <taxon>Stichopodidae</taxon>
        <taxon>Apostichopus</taxon>
    </lineage>
</organism>
<keyword evidence="4" id="KW-1185">Reference proteome</keyword>
<dbReference type="Gene3D" id="2.10.50.10">
    <property type="entry name" value="Tumor Necrosis Factor Receptor, subunit A, domain 2"/>
    <property type="match status" value="1"/>
</dbReference>
<dbReference type="InterPro" id="IPR003591">
    <property type="entry name" value="Leu-rich_rpt_typical-subtyp"/>
</dbReference>
<dbReference type="Proteomes" id="UP000230750">
    <property type="component" value="Unassembled WGS sequence"/>
</dbReference>
<feature type="non-terminal residue" evidence="3">
    <location>
        <position position="1"/>
    </location>
</feature>
<dbReference type="STRING" id="307972.A0A2G8JRD9"/>